<dbReference type="OrthoDB" id="10544281at2759"/>
<dbReference type="AlphaFoldDB" id="A0A8H7UZB2"/>
<comment type="caution">
    <text evidence="1">The sequence shown here is derived from an EMBL/GenBank/DDBJ whole genome shotgun (WGS) entry which is preliminary data.</text>
</comment>
<evidence type="ECO:0000313" key="1">
    <source>
        <dbReference type="EMBL" id="KAG2201350.1"/>
    </source>
</evidence>
<accession>A0A8H7UZB2</accession>
<organism evidence="1 2">
    <name type="scientific">Mucor saturninus</name>
    <dbReference type="NCBI Taxonomy" id="64648"/>
    <lineage>
        <taxon>Eukaryota</taxon>
        <taxon>Fungi</taxon>
        <taxon>Fungi incertae sedis</taxon>
        <taxon>Mucoromycota</taxon>
        <taxon>Mucoromycotina</taxon>
        <taxon>Mucoromycetes</taxon>
        <taxon>Mucorales</taxon>
        <taxon>Mucorineae</taxon>
        <taxon>Mucoraceae</taxon>
        <taxon>Mucor</taxon>
    </lineage>
</organism>
<reference evidence="1" key="1">
    <citation type="submission" date="2020-12" db="EMBL/GenBank/DDBJ databases">
        <title>Metabolic potential, ecology and presence of endohyphal bacteria is reflected in genomic diversity of Mucoromycotina.</title>
        <authorList>
            <person name="Muszewska A."/>
            <person name="Okrasinska A."/>
            <person name="Steczkiewicz K."/>
            <person name="Drgas O."/>
            <person name="Orlowska M."/>
            <person name="Perlinska-Lenart U."/>
            <person name="Aleksandrzak-Piekarczyk T."/>
            <person name="Szatraj K."/>
            <person name="Zielenkiewicz U."/>
            <person name="Pilsyk S."/>
            <person name="Malc E."/>
            <person name="Mieczkowski P."/>
            <person name="Kruszewska J.S."/>
            <person name="Biernat P."/>
            <person name="Pawlowska J."/>
        </authorList>
    </citation>
    <scope>NUCLEOTIDE SEQUENCE</scope>
    <source>
        <strain evidence="1">WA0000017839</strain>
    </source>
</reference>
<feature type="non-terminal residue" evidence="1">
    <location>
        <position position="1"/>
    </location>
</feature>
<proteinExistence type="predicted"/>
<protein>
    <submittedName>
        <fullName evidence="1">Uncharacterized protein</fullName>
    </submittedName>
</protein>
<keyword evidence="2" id="KW-1185">Reference proteome</keyword>
<dbReference type="Proteomes" id="UP000603453">
    <property type="component" value="Unassembled WGS sequence"/>
</dbReference>
<name>A0A8H7UZB2_9FUNG</name>
<dbReference type="EMBL" id="JAEPRD010000072">
    <property type="protein sequence ID" value="KAG2201350.1"/>
    <property type="molecule type" value="Genomic_DNA"/>
</dbReference>
<sequence>MKIFPLIVVDIISADGSKISNGNPTAAVAAGTHRVKTEPWKFKEFLSEEIKNKEDKSTEVPQSRGAVIELVNMILSPHPIESITYEEFLPEKDLYELVKPYFAETNFSCNQLNDWLGKEGSWGSTKRKIVNGERLRGRTLHVIRPELRDFLWNDISNVKEFRKSVRESRHKTATIGYVKKSKTTKKEAVEKSINLQVAKMKKKATMRRCVCRLPVVFGMKIETLERASAVFQSKLARMAFLKIELAQRSLKSKKVSYARVQELVHDRRQLEKFEHQLITNPEDLIEFV</sequence>
<evidence type="ECO:0000313" key="2">
    <source>
        <dbReference type="Proteomes" id="UP000603453"/>
    </source>
</evidence>
<gene>
    <name evidence="1" type="ORF">INT47_001438</name>
</gene>